<dbReference type="Proteomes" id="UP000003860">
    <property type="component" value="Unassembled WGS sequence"/>
</dbReference>
<keyword evidence="1" id="KW-0732">Signal</keyword>
<dbReference type="EMBL" id="ACXX02000003">
    <property type="protein sequence ID" value="EGD48487.1"/>
    <property type="molecule type" value="Genomic_DNA"/>
</dbReference>
<dbReference type="AlphaFoldDB" id="F1TAE4"/>
<dbReference type="RefSeq" id="WP_004617544.1">
    <property type="nucleotide sequence ID" value="NZ_ACXX02000003.1"/>
</dbReference>
<dbReference type="eggNOG" id="COG5263">
    <property type="taxonomic scope" value="Bacteria"/>
</dbReference>
<feature type="chain" id="PRO_5003276147" description="KWG Leptospira repeat protein" evidence="1">
    <location>
        <begin position="24"/>
        <end position="507"/>
    </location>
</feature>
<comment type="caution">
    <text evidence="2">The sequence shown here is derived from an EMBL/GenBank/DDBJ whole genome shotgun (WGS) entry which is preliminary data.</text>
</comment>
<reference evidence="2" key="2">
    <citation type="submission" date="2011-01" db="EMBL/GenBank/DDBJ databases">
        <title>The Non-contiguous Finished genome of Clostridium papyrosolvens.</title>
        <authorList>
            <person name="Lucas S."/>
            <person name="Copeland A."/>
            <person name="Lapidus A."/>
            <person name="Cheng J.-F."/>
            <person name="Goodwin L."/>
            <person name="Pitluck S."/>
            <person name="Misra M."/>
            <person name="Chertkov O."/>
            <person name="Detter J.C."/>
            <person name="Han C."/>
            <person name="Tapia R."/>
            <person name="Land M."/>
            <person name="Hauser L."/>
            <person name="Kyrpides N."/>
            <person name="Ivanova N."/>
            <person name="Pagani I."/>
            <person name="Mouttaki H."/>
            <person name="He Z."/>
            <person name="Zhou J."/>
            <person name="Hemme C.L."/>
            <person name="Woyke T."/>
        </authorList>
    </citation>
    <scope>NUCLEOTIDE SEQUENCE [LARGE SCALE GENOMIC DNA]</scope>
    <source>
        <strain evidence="2">DSM 2782</strain>
    </source>
</reference>
<dbReference type="STRING" id="588581.Cpap_2908"/>
<reference evidence="2" key="1">
    <citation type="submission" date="2009-07" db="EMBL/GenBank/DDBJ databases">
        <authorList>
            <consortium name="US DOE Joint Genome Institute (JGI-PGF)"/>
            <person name="Lucas S."/>
            <person name="Copeland A."/>
            <person name="Lapidus A."/>
            <person name="Glavina del Rio T."/>
            <person name="Tice H."/>
            <person name="Bruce D."/>
            <person name="Goodwin L."/>
            <person name="Pitluck S."/>
            <person name="Larimer F."/>
            <person name="Land M.L."/>
            <person name="Mouttaki H."/>
            <person name="He Z."/>
            <person name="Zhou J."/>
            <person name="Hemme C.L."/>
        </authorList>
    </citation>
    <scope>NUCLEOTIDE SEQUENCE</scope>
    <source>
        <strain evidence="2">DSM 2782</strain>
    </source>
</reference>
<dbReference type="InterPro" id="IPR032774">
    <property type="entry name" value="WG_beta_rep"/>
</dbReference>
<name>F1TAE4_9FIRM</name>
<gene>
    <name evidence="2" type="ORF">Cpap_2908</name>
</gene>
<dbReference type="OrthoDB" id="210273at2"/>
<proteinExistence type="predicted"/>
<dbReference type="Pfam" id="PF14903">
    <property type="entry name" value="WG_beta_rep"/>
    <property type="match status" value="7"/>
</dbReference>
<evidence type="ECO:0000256" key="1">
    <source>
        <dbReference type="SAM" id="SignalP"/>
    </source>
</evidence>
<protein>
    <recommendedName>
        <fullName evidence="4">KWG Leptospira repeat protein</fullName>
    </recommendedName>
</protein>
<evidence type="ECO:0000313" key="2">
    <source>
        <dbReference type="EMBL" id="EGD48487.1"/>
    </source>
</evidence>
<dbReference type="PANTHER" id="PTHR37841:SF1">
    <property type="entry name" value="DUF3298 DOMAIN-CONTAINING PROTEIN"/>
    <property type="match status" value="1"/>
</dbReference>
<dbReference type="SUPFAM" id="SSF69360">
    <property type="entry name" value="Cell wall binding repeat"/>
    <property type="match status" value="1"/>
</dbReference>
<sequence length="507" mass="56547">MKRTYLIFLAAVLSVLLCTNVGAATLDSKITVLQAKYDNLEELTSSDYDINSNNLPLLKFQSDDKYGVINKDGVIIADAIYDDIWDYFHGFIMVIKDDKVGFIDEKGKKITDIKYDMYGVGNFFEGLARVELQGKWGFIDTVGKEVIPLKYDDVFDFANGVVPVCVKGKWGLIDKTGKEILAPKYAQIGYEAEGIGTLVSFRGGIAQVKDFSNKWGYIDETGKEVVKPQLDEAYDYRDGFAPFVKNKKVGLATRDGVVLNPIYDYIYDFGRNDISFFSQGKKLGLINRKMTVLAKPQFDAAGTISADGYMKVKKGTKYGFIDKNGKEIIKPQYDGAGTFCYGLAPVVIKGKIGYINIKNKLVITAQFEIMKDENGNENFEFGTAAVLKGGKYGIIDKNGKYLTNLKYDSIEHSYENQLYIVKEKGKFGVLDKNGKVILTPNFTSIKVIKKVICAETNGFSKLFGLDGIAITQQSYKNMMPCNSDSREFEIFTFDSNGKKGALVYSLD</sequence>
<feature type="signal peptide" evidence="1">
    <location>
        <begin position="1"/>
        <end position="23"/>
    </location>
</feature>
<dbReference type="PANTHER" id="PTHR37841">
    <property type="entry name" value="GLR2918 PROTEIN"/>
    <property type="match status" value="1"/>
</dbReference>
<organism evidence="2 3">
    <name type="scientific">Ruminiclostridium papyrosolvens DSM 2782</name>
    <dbReference type="NCBI Taxonomy" id="588581"/>
    <lineage>
        <taxon>Bacteria</taxon>
        <taxon>Bacillati</taxon>
        <taxon>Bacillota</taxon>
        <taxon>Clostridia</taxon>
        <taxon>Eubacteriales</taxon>
        <taxon>Oscillospiraceae</taxon>
        <taxon>Ruminiclostridium</taxon>
    </lineage>
</organism>
<keyword evidence="3" id="KW-1185">Reference proteome</keyword>
<accession>F1TAE4</accession>
<evidence type="ECO:0008006" key="4">
    <source>
        <dbReference type="Google" id="ProtNLM"/>
    </source>
</evidence>
<evidence type="ECO:0000313" key="3">
    <source>
        <dbReference type="Proteomes" id="UP000003860"/>
    </source>
</evidence>